<accession>A0ABS1UDR8</accession>
<proteinExistence type="predicted"/>
<evidence type="ECO:0008006" key="3">
    <source>
        <dbReference type="Google" id="ProtNLM"/>
    </source>
</evidence>
<feature type="non-terminal residue" evidence="1">
    <location>
        <position position="1"/>
    </location>
</feature>
<evidence type="ECO:0000313" key="1">
    <source>
        <dbReference type="EMBL" id="MBL6082836.1"/>
    </source>
</evidence>
<reference evidence="1 2" key="1">
    <citation type="submission" date="2021-01" db="EMBL/GenBank/DDBJ databases">
        <title>Belnapia mucosa sp. nov. and Belnapia arida sp. nov., isolated from the Tabernas Desert (Almeria, Spain).</title>
        <authorList>
            <person name="Molina-Menor E."/>
            <person name="Vidal-Verdu A."/>
            <person name="Calonge A."/>
            <person name="Satari L."/>
            <person name="Pereto J."/>
            <person name="Porcar M."/>
        </authorList>
    </citation>
    <scope>NUCLEOTIDE SEQUENCE [LARGE SCALE GENOMIC DNA]</scope>
    <source>
        <strain evidence="1 2">T18</strain>
    </source>
</reference>
<evidence type="ECO:0000313" key="2">
    <source>
        <dbReference type="Proteomes" id="UP000660885"/>
    </source>
</evidence>
<protein>
    <recommendedName>
        <fullName evidence="3">Transposase</fullName>
    </recommendedName>
</protein>
<dbReference type="EMBL" id="JAETWB010000198">
    <property type="protein sequence ID" value="MBL6082836.1"/>
    <property type="molecule type" value="Genomic_DNA"/>
</dbReference>
<comment type="caution">
    <text evidence="1">The sequence shown here is derived from an EMBL/GenBank/DDBJ whole genome shotgun (WGS) entry which is preliminary data.</text>
</comment>
<keyword evidence="2" id="KW-1185">Reference proteome</keyword>
<name>A0ABS1UDR8_9PROT</name>
<organism evidence="1 2">
    <name type="scientific">Belnapia arida</name>
    <dbReference type="NCBI Taxonomy" id="2804533"/>
    <lineage>
        <taxon>Bacteria</taxon>
        <taxon>Pseudomonadati</taxon>
        <taxon>Pseudomonadota</taxon>
        <taxon>Alphaproteobacteria</taxon>
        <taxon>Acetobacterales</taxon>
        <taxon>Roseomonadaceae</taxon>
        <taxon>Belnapia</taxon>
    </lineage>
</organism>
<sequence length="67" mass="7639">AQIEAHAALILRLVDQKSDITLREIRAGLAKAGVSAGIGTLWRFFDWRRVTHKKRPPMRRSRTARTS</sequence>
<gene>
    <name evidence="1" type="ORF">JMJ56_33385</name>
</gene>
<dbReference type="Proteomes" id="UP000660885">
    <property type="component" value="Unassembled WGS sequence"/>
</dbReference>